<protein>
    <recommendedName>
        <fullName evidence="4">SekA</fullName>
    </recommendedName>
</protein>
<reference evidence="1" key="1">
    <citation type="submission" date="2015-04" db="EMBL/GenBank/DDBJ databases">
        <authorList>
            <person name="Genoscope - CEA"/>
        </authorList>
    </citation>
    <scope>NUCLEOTIDE SEQUENCE [LARGE SCALE GENOMIC DNA]</scope>
    <source>
        <strain evidence="1">473</strain>
        <plasmid evidence="1">pRCS52</plasmid>
        <plasmid evidence="2">RCS105_pI</plasmid>
    </source>
</reference>
<geneLocation type="plasmid" evidence="1">
    <name>pRCS52</name>
</geneLocation>
<proteinExistence type="predicted"/>
<reference evidence="1" key="2">
    <citation type="submission" date="2016-06" db="EMBL/GenBank/DDBJ databases">
        <title>Distribution and role of the arginine deiminase operon among extended- spectrum beta-lactamases encoding strains of Escherichia coli.</title>
        <authorList>
            <person name="Billard-Pomares T."/>
            <person name="Castellanos M."/>
            <person name="Magdoud F."/>
            <person name="Bleibtreu A."/>
            <person name="Fouteaud S."/>
            <person name="Barbe V."/>
            <person name="Roche D."/>
            <person name="Cruveiller S."/>
            <person name="Medigue C."/>
            <person name="Pognard D."/>
            <person name="Dion S."/>
            <person name="Rigal O."/>
            <person name="Picard B."/>
            <person name="Clermont O."/>
            <person name="Denamur E."/>
            <person name="and Branger C."/>
        </authorList>
    </citation>
    <scope>NUCLEOTIDE SEQUENCE [LARGE SCALE GENOMIC DNA]</scope>
    <source>
        <strain evidence="1">473</strain>
        <plasmid evidence="1">pRCS52</plasmid>
        <plasmid evidence="2">RCS105_pI</plasmid>
    </source>
</reference>
<evidence type="ECO:0000313" key="3">
    <source>
        <dbReference type="EMBL" id="SPE02787.1"/>
    </source>
</evidence>
<geneLocation type="plasmid" evidence="2">
    <name>RCS105_pI</name>
</geneLocation>
<geneLocation type="plasmid" evidence="3">
    <name>RCS79_p</name>
</geneLocation>
<sequence length="82" mass="9259">MSDKVCSDMGIFNGSFVDHSWICLLDRASGYVDKSFQKDSAHNRFMKGLQGVPAPCNYRYIALPRRFAGFARSPVCGEHCFF</sequence>
<dbReference type="EMBL" id="LO017737">
    <property type="protein sequence ID" value="CRH08643.1"/>
    <property type="molecule type" value="Genomic_DNA"/>
</dbReference>
<dbReference type="RefSeq" id="WP_012512728.1">
    <property type="nucleotide sequence ID" value="NZ_MG014722.1"/>
</dbReference>
<keyword evidence="3" id="KW-0614">Plasmid</keyword>
<dbReference type="AlphaFoldDB" id="A0A193QD01"/>
<accession>A0A193QD01</accession>
<organism evidence="3">
    <name type="scientific">Escherichia coli</name>
    <dbReference type="NCBI Taxonomy" id="562"/>
    <lineage>
        <taxon>Bacteria</taxon>
        <taxon>Pseudomonadati</taxon>
        <taxon>Pseudomonadota</taxon>
        <taxon>Gammaproteobacteria</taxon>
        <taxon>Enterobacterales</taxon>
        <taxon>Enterobacteriaceae</taxon>
        <taxon>Escherichia</taxon>
    </lineage>
</organism>
<evidence type="ECO:0008006" key="4">
    <source>
        <dbReference type="Google" id="ProtNLM"/>
    </source>
</evidence>
<reference evidence="3" key="3">
    <citation type="submission" date="2018-02" db="EMBL/GenBank/DDBJ databases">
        <authorList>
            <person name="Cohen D.B."/>
            <person name="Kent A.D."/>
        </authorList>
    </citation>
    <scope>NUCLEOTIDE SEQUENCE</scope>
    <source>
        <strain evidence="3">4410-1</strain>
        <plasmid evidence="3">RCS79_p</plasmid>
    </source>
</reference>
<dbReference type="EMBL" id="LT985293">
    <property type="protein sequence ID" value="SPE02787.1"/>
    <property type="molecule type" value="Genomic_DNA"/>
</dbReference>
<evidence type="ECO:0000313" key="2">
    <source>
        <dbReference type="EMBL" id="CRH08643.1"/>
    </source>
</evidence>
<name>A0A193QD01_ECOLX</name>
<gene>
    <name evidence="2" type="ORF">RCS105_pI0142</name>
    <name evidence="1" type="ORF">RCS52_p0102</name>
    <name evidence="3" type="ORF">RCS79_P0125</name>
</gene>
<dbReference type="EMBL" id="LO017736">
    <property type="protein sequence ID" value="CRH08447.1"/>
    <property type="molecule type" value="Genomic_DNA"/>
</dbReference>
<evidence type="ECO:0000313" key="1">
    <source>
        <dbReference type="EMBL" id="CRH08447.1"/>
    </source>
</evidence>